<evidence type="ECO:0000259" key="3">
    <source>
        <dbReference type="SMART" id="SM00062"/>
    </source>
</evidence>
<dbReference type="Gene3D" id="3.40.190.10">
    <property type="entry name" value="Periplasmic binding protein-like II"/>
    <property type="match status" value="2"/>
</dbReference>
<feature type="transmembrane region" description="Helical" evidence="2">
    <location>
        <begin position="6"/>
        <end position="27"/>
    </location>
</feature>
<dbReference type="EMBL" id="AZEL01000063">
    <property type="protein sequence ID" value="KRL20404.1"/>
    <property type="molecule type" value="Genomic_DNA"/>
</dbReference>
<dbReference type="AlphaFoldDB" id="A0A0R1NQ41"/>
<dbReference type="OrthoDB" id="115856at2"/>
<proteinExistence type="predicted"/>
<keyword evidence="2" id="KW-0472">Membrane</keyword>
<dbReference type="InterPro" id="IPR001638">
    <property type="entry name" value="Solute-binding_3/MltF_N"/>
</dbReference>
<name>A0A0R1NQ41_9LACO</name>
<dbReference type="eggNOG" id="COG0834">
    <property type="taxonomic scope" value="Bacteria"/>
</dbReference>
<organism evidence="4 5">
    <name type="scientific">Lactobacillus gallinarum DSM 10532 = JCM 2011</name>
    <dbReference type="NCBI Taxonomy" id="1423748"/>
    <lineage>
        <taxon>Bacteria</taxon>
        <taxon>Bacillati</taxon>
        <taxon>Bacillota</taxon>
        <taxon>Bacilli</taxon>
        <taxon>Lactobacillales</taxon>
        <taxon>Lactobacillaceae</taxon>
        <taxon>Lactobacillus</taxon>
    </lineage>
</organism>
<evidence type="ECO:0000313" key="4">
    <source>
        <dbReference type="EMBL" id="KRL20404.1"/>
    </source>
</evidence>
<dbReference type="PATRIC" id="fig|1423748.3.peg.107"/>
<dbReference type="SUPFAM" id="SSF53850">
    <property type="entry name" value="Periplasmic binding protein-like II"/>
    <property type="match status" value="1"/>
</dbReference>
<dbReference type="PANTHER" id="PTHR35936">
    <property type="entry name" value="MEMBRANE-BOUND LYTIC MUREIN TRANSGLYCOSYLASE F"/>
    <property type="match status" value="1"/>
</dbReference>
<protein>
    <recommendedName>
        <fullName evidence="3">Solute-binding protein family 3/N-terminal domain-containing protein</fullName>
    </recommendedName>
</protein>
<keyword evidence="2" id="KW-1133">Transmembrane helix</keyword>
<comment type="caution">
    <text evidence="4">The sequence shown here is derived from an EMBL/GenBank/DDBJ whole genome shotgun (WGS) entry which is preliminary data.</text>
</comment>
<dbReference type="RefSeq" id="WP_013642223.1">
    <property type="nucleotide sequence ID" value="NZ_AZEL01000063.1"/>
</dbReference>
<dbReference type="PANTHER" id="PTHR35936:SF17">
    <property type="entry name" value="ARGININE-BINDING EXTRACELLULAR PROTEIN ARTP"/>
    <property type="match status" value="1"/>
</dbReference>
<dbReference type="Pfam" id="PF00497">
    <property type="entry name" value="SBP_bac_3"/>
    <property type="match status" value="1"/>
</dbReference>
<evidence type="ECO:0000256" key="2">
    <source>
        <dbReference type="SAM" id="Phobius"/>
    </source>
</evidence>
<feature type="domain" description="Solute-binding protein family 3/N-terminal" evidence="3">
    <location>
        <begin position="55"/>
        <end position="277"/>
    </location>
</feature>
<keyword evidence="2" id="KW-0812">Transmembrane</keyword>
<keyword evidence="1" id="KW-0732">Signal</keyword>
<dbReference type="SMART" id="SM00062">
    <property type="entry name" value="PBPb"/>
    <property type="match status" value="1"/>
</dbReference>
<evidence type="ECO:0000256" key="1">
    <source>
        <dbReference type="ARBA" id="ARBA00022729"/>
    </source>
</evidence>
<evidence type="ECO:0000313" key="5">
    <source>
        <dbReference type="Proteomes" id="UP000051311"/>
    </source>
</evidence>
<sequence length="286" mass="31897">MSGRKIFNTIISVIAAVVVLASAYMGLTKPYLARSAGGSGWSNNNSVTQIKRRGYIRIGVYGDLPPYGWVNSQGKRVGFDLRLARELAKELGVKPRFTQLNGNNRVDALNSNKVDMVLANFTKTPERAEVVDFAHPYMKVSTGVVSPKSHPITSEKQLRGKQLILLKGSTGENYFANRPGIKLLRFDSETQQFNAMKNKRGAALADDNSYLYAWIKKNPQYVVGIRSIGPHQFIAPAVKKGNKSLLKWTNKQINRLTAEGFFKKDYQIELKPYFGKGIVPSDILLK</sequence>
<reference evidence="4 5" key="1">
    <citation type="journal article" date="2015" name="Genome Announc.">
        <title>Expanding the biotechnology potential of lactobacilli through comparative genomics of 213 strains and associated genera.</title>
        <authorList>
            <person name="Sun Z."/>
            <person name="Harris H.M."/>
            <person name="McCann A."/>
            <person name="Guo C."/>
            <person name="Argimon S."/>
            <person name="Zhang W."/>
            <person name="Yang X."/>
            <person name="Jeffery I.B."/>
            <person name="Cooney J.C."/>
            <person name="Kagawa T.F."/>
            <person name="Liu W."/>
            <person name="Song Y."/>
            <person name="Salvetti E."/>
            <person name="Wrobel A."/>
            <person name="Rasinkangas P."/>
            <person name="Parkhill J."/>
            <person name="Rea M.C."/>
            <person name="O'Sullivan O."/>
            <person name="Ritari J."/>
            <person name="Douillard F.P."/>
            <person name="Paul Ross R."/>
            <person name="Yang R."/>
            <person name="Briner A.E."/>
            <person name="Felis G.E."/>
            <person name="de Vos W.M."/>
            <person name="Barrangou R."/>
            <person name="Klaenhammer T.R."/>
            <person name="Caufield P.W."/>
            <person name="Cui Y."/>
            <person name="Zhang H."/>
            <person name="O'Toole P.W."/>
        </authorList>
    </citation>
    <scope>NUCLEOTIDE SEQUENCE [LARGE SCALE GENOMIC DNA]</scope>
    <source>
        <strain evidence="4 5">DSM 10532</strain>
    </source>
</reference>
<accession>A0A0R1NQ41</accession>
<gene>
    <name evidence="4" type="ORF">FC37_GL000100</name>
</gene>
<dbReference type="Proteomes" id="UP000051311">
    <property type="component" value="Unassembled WGS sequence"/>
</dbReference>
<dbReference type="STRING" id="1423748.FC37_GL000100"/>